<evidence type="ECO:0000256" key="11">
    <source>
        <dbReference type="PIRSR" id="PIRSR006268-2"/>
    </source>
</evidence>
<dbReference type="PANTHER" id="PTHR30040:SF2">
    <property type="entry name" value="FAD:PROTEIN FMN TRANSFERASE"/>
    <property type="match status" value="1"/>
</dbReference>
<reference evidence="12 13" key="1">
    <citation type="submission" date="2020-10" db="EMBL/GenBank/DDBJ databases">
        <title>Genome sequencing of Massilia sp. LPB0304.</title>
        <authorList>
            <person name="Kim J."/>
        </authorList>
    </citation>
    <scope>NUCLEOTIDE SEQUENCE [LARGE SCALE GENOMIC DNA]</scope>
    <source>
        <strain evidence="12 13">LPB0304</strain>
    </source>
</reference>
<comment type="similarity">
    <text evidence="10">Belongs to the ApbE family.</text>
</comment>
<evidence type="ECO:0000256" key="8">
    <source>
        <dbReference type="ARBA" id="ARBA00031306"/>
    </source>
</evidence>
<proteinExistence type="inferred from homology"/>
<evidence type="ECO:0000256" key="2">
    <source>
        <dbReference type="ARBA" id="ARBA00016337"/>
    </source>
</evidence>
<evidence type="ECO:0000256" key="1">
    <source>
        <dbReference type="ARBA" id="ARBA00011955"/>
    </source>
</evidence>
<name>A0A7L9UAE7_9BURK</name>
<dbReference type="RefSeq" id="WP_193688982.1">
    <property type="nucleotide sequence ID" value="NZ_CP062941.1"/>
</dbReference>
<dbReference type="PIRSF" id="PIRSF006268">
    <property type="entry name" value="ApbE"/>
    <property type="match status" value="1"/>
</dbReference>
<evidence type="ECO:0000256" key="5">
    <source>
        <dbReference type="ARBA" id="ARBA00022723"/>
    </source>
</evidence>
<evidence type="ECO:0000313" key="13">
    <source>
        <dbReference type="Proteomes" id="UP000593875"/>
    </source>
</evidence>
<dbReference type="PANTHER" id="PTHR30040">
    <property type="entry name" value="THIAMINE BIOSYNTHESIS LIPOPROTEIN APBE"/>
    <property type="match status" value="1"/>
</dbReference>
<protein>
    <recommendedName>
        <fullName evidence="2 10">FAD:protein FMN transferase</fullName>
        <ecNumber evidence="1 10">2.7.1.180</ecNumber>
    </recommendedName>
    <alternativeName>
        <fullName evidence="8 10">Flavin transferase</fullName>
    </alternativeName>
</protein>
<comment type="cofactor">
    <cofactor evidence="11">
        <name>Mg(2+)</name>
        <dbReference type="ChEBI" id="CHEBI:18420"/>
    </cofactor>
    <cofactor evidence="11">
        <name>Mn(2+)</name>
        <dbReference type="ChEBI" id="CHEBI:29035"/>
    </cofactor>
    <text evidence="11">Magnesium. Can also use manganese.</text>
</comment>
<dbReference type="Gene3D" id="3.10.520.10">
    <property type="entry name" value="ApbE-like domains"/>
    <property type="match status" value="1"/>
</dbReference>
<keyword evidence="4 10" id="KW-0808">Transferase</keyword>
<dbReference type="InterPro" id="IPR024932">
    <property type="entry name" value="ApbE"/>
</dbReference>
<dbReference type="Proteomes" id="UP000593875">
    <property type="component" value="Chromosome"/>
</dbReference>
<evidence type="ECO:0000256" key="10">
    <source>
        <dbReference type="PIRNR" id="PIRNR006268"/>
    </source>
</evidence>
<dbReference type="AlphaFoldDB" id="A0A7L9UAE7"/>
<keyword evidence="3 10" id="KW-0285">Flavoprotein</keyword>
<dbReference type="EC" id="2.7.1.180" evidence="1 10"/>
<evidence type="ECO:0000256" key="4">
    <source>
        <dbReference type="ARBA" id="ARBA00022679"/>
    </source>
</evidence>
<evidence type="ECO:0000313" key="12">
    <source>
        <dbReference type="EMBL" id="QOL52014.1"/>
    </source>
</evidence>
<dbReference type="EMBL" id="CP062941">
    <property type="protein sequence ID" value="QOL52014.1"/>
    <property type="molecule type" value="Genomic_DNA"/>
</dbReference>
<evidence type="ECO:0000256" key="9">
    <source>
        <dbReference type="ARBA" id="ARBA00048540"/>
    </source>
</evidence>
<feature type="binding site" evidence="11">
    <location>
        <position position="172"/>
    </location>
    <ligand>
        <name>Mg(2+)</name>
        <dbReference type="ChEBI" id="CHEBI:18420"/>
    </ligand>
</feature>
<dbReference type="SUPFAM" id="SSF143631">
    <property type="entry name" value="ApbE-like"/>
    <property type="match status" value="1"/>
</dbReference>
<gene>
    <name evidence="12" type="ORF">LPB04_12615</name>
</gene>
<dbReference type="InterPro" id="IPR003374">
    <property type="entry name" value="ApbE-like_sf"/>
</dbReference>
<evidence type="ECO:0000256" key="6">
    <source>
        <dbReference type="ARBA" id="ARBA00022827"/>
    </source>
</evidence>
<evidence type="ECO:0000256" key="7">
    <source>
        <dbReference type="ARBA" id="ARBA00022842"/>
    </source>
</evidence>
<accession>A0A7L9UAE7</accession>
<keyword evidence="5 10" id="KW-0479">Metal-binding</keyword>
<keyword evidence="6 10" id="KW-0274">FAD</keyword>
<comment type="catalytic activity">
    <reaction evidence="9 10">
        <text>L-threonyl-[protein] + FAD = FMN-L-threonyl-[protein] + AMP + H(+)</text>
        <dbReference type="Rhea" id="RHEA:36847"/>
        <dbReference type="Rhea" id="RHEA-COMP:11060"/>
        <dbReference type="Rhea" id="RHEA-COMP:11061"/>
        <dbReference type="ChEBI" id="CHEBI:15378"/>
        <dbReference type="ChEBI" id="CHEBI:30013"/>
        <dbReference type="ChEBI" id="CHEBI:57692"/>
        <dbReference type="ChEBI" id="CHEBI:74257"/>
        <dbReference type="ChEBI" id="CHEBI:456215"/>
        <dbReference type="EC" id="2.7.1.180"/>
    </reaction>
</comment>
<dbReference type="Pfam" id="PF02424">
    <property type="entry name" value="ApbE"/>
    <property type="match status" value="1"/>
</dbReference>
<feature type="binding site" evidence="11">
    <location>
        <position position="285"/>
    </location>
    <ligand>
        <name>Mg(2+)</name>
        <dbReference type="ChEBI" id="CHEBI:18420"/>
    </ligand>
</feature>
<dbReference type="KEGG" id="mlir:LPB04_12615"/>
<keyword evidence="13" id="KW-1185">Reference proteome</keyword>
<organism evidence="12 13">
    <name type="scientific">Massilia litorea</name>
    <dbReference type="NCBI Taxonomy" id="2769491"/>
    <lineage>
        <taxon>Bacteria</taxon>
        <taxon>Pseudomonadati</taxon>
        <taxon>Pseudomonadota</taxon>
        <taxon>Betaproteobacteria</taxon>
        <taxon>Burkholderiales</taxon>
        <taxon>Oxalobacteraceae</taxon>
        <taxon>Telluria group</taxon>
        <taxon>Massilia</taxon>
    </lineage>
</organism>
<sequence>MRQVLVPLAIDPAAPPGGSVLSDAAGSTMGTSWSAHLLVPAGVRSNLGEQMQRELDGIVGEMSHWEPDSILGRYNRAPSGSWHALPPRFVDVLDYALQVAADSGGAYDPFSGALVNLWGFGPERRYNQPGFYAPAPDAVQATLAQRASLHPVFDRAGARLLQPGGALLDFSSVAKGYAVDRLAWCLEQHGVRHYLVEIGGELRGAGMKPDGQPWWVTLEGVPGVDSPATVAALHGLSIATSGDYRRYFQHGALRAAHTLDPRSGYPVSNEVASCTVLHPSCMAADALSTTITVLGPEAGLAFAEERGLAARLLLRRRGGLEERTTTAYRALLQ</sequence>
<evidence type="ECO:0000256" key="3">
    <source>
        <dbReference type="ARBA" id="ARBA00022630"/>
    </source>
</evidence>
<keyword evidence="7 10" id="KW-0460">Magnesium</keyword>
<feature type="binding site" evidence="11">
    <location>
        <position position="289"/>
    </location>
    <ligand>
        <name>Mg(2+)</name>
        <dbReference type="ChEBI" id="CHEBI:18420"/>
    </ligand>
</feature>
<dbReference type="GO" id="GO:0046872">
    <property type="term" value="F:metal ion binding"/>
    <property type="evidence" value="ECO:0007669"/>
    <property type="project" value="UniProtKB-UniRule"/>
</dbReference>
<dbReference type="GO" id="GO:0016740">
    <property type="term" value="F:transferase activity"/>
    <property type="evidence" value="ECO:0007669"/>
    <property type="project" value="UniProtKB-UniRule"/>
</dbReference>